<dbReference type="InterPro" id="IPR001173">
    <property type="entry name" value="Glyco_trans_2-like"/>
</dbReference>
<evidence type="ECO:0000313" key="2">
    <source>
        <dbReference type="EMBL" id="KPM48572.1"/>
    </source>
</evidence>
<dbReference type="STRING" id="1605367.AFM12_08125"/>
<organism evidence="2 3">
    <name type="scientific">Jiulongibacter sediminis</name>
    <dbReference type="NCBI Taxonomy" id="1605367"/>
    <lineage>
        <taxon>Bacteria</taxon>
        <taxon>Pseudomonadati</taxon>
        <taxon>Bacteroidota</taxon>
        <taxon>Cytophagia</taxon>
        <taxon>Cytophagales</taxon>
        <taxon>Leadbetterellaceae</taxon>
        <taxon>Jiulongibacter</taxon>
    </lineage>
</organism>
<dbReference type="PANTHER" id="PTHR22916">
    <property type="entry name" value="GLYCOSYLTRANSFERASE"/>
    <property type="match status" value="1"/>
</dbReference>
<dbReference type="RefSeq" id="WP_055146442.1">
    <property type="nucleotide sequence ID" value="NZ_JXSZ01000006.1"/>
</dbReference>
<protein>
    <recommendedName>
        <fullName evidence="1">Glycosyltransferase 2-like domain-containing protein</fullName>
    </recommendedName>
</protein>
<dbReference type="AlphaFoldDB" id="A0A0N8H9X3"/>
<dbReference type="GO" id="GO:0016758">
    <property type="term" value="F:hexosyltransferase activity"/>
    <property type="evidence" value="ECO:0007669"/>
    <property type="project" value="UniProtKB-ARBA"/>
</dbReference>
<dbReference type="Gene3D" id="3.90.550.10">
    <property type="entry name" value="Spore Coat Polysaccharide Biosynthesis Protein SpsA, Chain A"/>
    <property type="match status" value="1"/>
</dbReference>
<dbReference type="PATRIC" id="fig|1605367.3.peg.3006"/>
<dbReference type="Pfam" id="PF00535">
    <property type="entry name" value="Glycos_transf_2"/>
    <property type="match status" value="1"/>
</dbReference>
<feature type="domain" description="Glycosyltransferase 2-like" evidence="1">
    <location>
        <begin position="5"/>
        <end position="154"/>
    </location>
</feature>
<dbReference type="SUPFAM" id="SSF53448">
    <property type="entry name" value="Nucleotide-diphospho-sugar transferases"/>
    <property type="match status" value="1"/>
</dbReference>
<name>A0A0N8H9X3_9BACT</name>
<gene>
    <name evidence="2" type="ORF">AFM12_08125</name>
</gene>
<dbReference type="OrthoDB" id="199095at2"/>
<accession>A0A0N8H9X3</accession>
<sequence length="336" mass="39289">MIKVSVVMLTYRHEKFLQQSVEAVLNQQTDFDFELILANDNSPDNTDAIVEKIKQNHPQAQRLRYYRNSTNLGVMPNSRKALEMVRGEYFATCESDDYWSDPSKLQKQVKFLDAHPDYSICFHNARIEYFDDFGSKDSDFLRSELQDDDLLNPWKEQKTFGVEDLIGEDEIWFMATASLMIRSSAFFPFPDWLEKSKSGDIPILILSAKNGKIGYLPEVMAVYRKHAGGASLTDNKKDEKFLRNRIFMYKELNKATGFSFKKSFERNIARYYFMLLGASQYENHYFKKLGPALKYLQLTFPQIPHKKELIRDHLLPPFLIRLYAGFKKALGLWKED</sequence>
<dbReference type="Proteomes" id="UP000050454">
    <property type="component" value="Unassembled WGS sequence"/>
</dbReference>
<dbReference type="PANTHER" id="PTHR22916:SF3">
    <property type="entry name" value="UDP-GLCNAC:BETAGAL BETA-1,3-N-ACETYLGLUCOSAMINYLTRANSFERASE-LIKE PROTEIN 1"/>
    <property type="match status" value="1"/>
</dbReference>
<keyword evidence="3" id="KW-1185">Reference proteome</keyword>
<evidence type="ECO:0000259" key="1">
    <source>
        <dbReference type="Pfam" id="PF00535"/>
    </source>
</evidence>
<evidence type="ECO:0000313" key="3">
    <source>
        <dbReference type="Proteomes" id="UP000050454"/>
    </source>
</evidence>
<dbReference type="InterPro" id="IPR029044">
    <property type="entry name" value="Nucleotide-diphossugar_trans"/>
</dbReference>
<dbReference type="EMBL" id="LGTQ01000006">
    <property type="protein sequence ID" value="KPM48572.1"/>
    <property type="molecule type" value="Genomic_DNA"/>
</dbReference>
<proteinExistence type="predicted"/>
<comment type="caution">
    <text evidence="2">The sequence shown here is derived from an EMBL/GenBank/DDBJ whole genome shotgun (WGS) entry which is preliminary data.</text>
</comment>
<reference evidence="2 3" key="1">
    <citation type="submission" date="2015-07" db="EMBL/GenBank/DDBJ databases">
        <title>The draft genome sequence of Leadbetterella sp. JN14-9.</title>
        <authorList>
            <person name="Liu Y."/>
            <person name="Du J."/>
            <person name="Shao Z."/>
        </authorList>
    </citation>
    <scope>NUCLEOTIDE SEQUENCE [LARGE SCALE GENOMIC DNA]</scope>
    <source>
        <strain evidence="2 3">JN14-9</strain>
    </source>
</reference>